<keyword evidence="1" id="KW-0812">Transmembrane</keyword>
<gene>
    <name evidence="3" type="ORF">AaV_214</name>
</gene>
<evidence type="ECO:0000256" key="1">
    <source>
        <dbReference type="SAM" id="Phobius"/>
    </source>
</evidence>
<keyword evidence="1" id="KW-1133">Transmembrane helix</keyword>
<sequence>MLIILIMFNLKKMTSIAKPLAMIAVVVLVTFLVLHLLKTRTNRLEKFYGITSNDDSKVVLETPPVSTNVVTQNAPKGLDVSEIESELLVNDKAQNLVDAPVTRTSVKPTELLPNVDAASTWNDANPVEDDGLDRNYLDAGFHVGINSVGQSLRNANLQIRSEPANPQDNVSPFLNSTISPDLERRPLEICSEEATAFSVLGNSDASPFESLN</sequence>
<name>A0A076FHU9_9VIRU</name>
<dbReference type="InterPro" id="IPR055730">
    <property type="entry name" value="P11_C"/>
</dbReference>
<feature type="transmembrane region" description="Helical" evidence="1">
    <location>
        <begin position="20"/>
        <end position="37"/>
    </location>
</feature>
<dbReference type="OrthoDB" id="28608at10239"/>
<dbReference type="KEGG" id="vg:20041574"/>
<dbReference type="Proteomes" id="UP000028667">
    <property type="component" value="Segment"/>
</dbReference>
<feature type="domain" description="Minor capsid protein P11 C-terminal conserved region" evidence="2">
    <location>
        <begin position="106"/>
        <end position="188"/>
    </location>
</feature>
<protein>
    <recommendedName>
        <fullName evidence="2">Minor capsid protein P11 C-terminal conserved region domain-containing protein</fullName>
    </recommendedName>
</protein>
<reference evidence="3 4" key="1">
    <citation type="journal article" date="2014" name="Virology">
        <title>Genome of brown tide virus (AaV), the little giant of the Megaviridae, elucidates NCLDV genome expansion and host-virus coevolution.</title>
        <authorList>
            <person name="Moniruzzaman M."/>
            <person name="LeCleir G.R."/>
            <person name="Brown C.M."/>
            <person name="Gobler C.J."/>
            <person name="Bidle K.D."/>
            <person name="Wilson W.H."/>
            <person name="Wilhelm S.W."/>
        </authorList>
    </citation>
    <scope>NUCLEOTIDE SEQUENCE [LARGE SCALE GENOMIC DNA]</scope>
    <source>
        <strain evidence="3">BtV-01</strain>
    </source>
</reference>
<dbReference type="GeneID" id="20041574"/>
<keyword evidence="1" id="KW-0472">Membrane</keyword>
<dbReference type="EMBL" id="KJ645900">
    <property type="protein sequence ID" value="AII17006.1"/>
    <property type="molecule type" value="Genomic_DNA"/>
</dbReference>
<organism evidence="3 4">
    <name type="scientific">Aureococcus anophagefferens virus</name>
    <dbReference type="NCBI Taxonomy" id="1474867"/>
    <lineage>
        <taxon>Viruses</taxon>
        <taxon>Varidnaviria</taxon>
        <taxon>Bamfordvirae</taxon>
        <taxon>Nucleocytoviricota</taxon>
        <taxon>Megaviricetes</taxon>
        <taxon>Imitervirales</taxon>
        <taxon>Schizomimiviridae</taxon>
        <taxon>Kratosvirus</taxon>
        <taxon>Kratosvirus quantuckense</taxon>
    </lineage>
</organism>
<proteinExistence type="predicted"/>
<keyword evidence="4" id="KW-1185">Reference proteome</keyword>
<accession>A0A076FHU9</accession>
<dbReference type="Pfam" id="PF23983">
    <property type="entry name" value="P11_C"/>
    <property type="match status" value="1"/>
</dbReference>
<evidence type="ECO:0000259" key="2">
    <source>
        <dbReference type="Pfam" id="PF23983"/>
    </source>
</evidence>
<evidence type="ECO:0000313" key="4">
    <source>
        <dbReference type="Proteomes" id="UP000028667"/>
    </source>
</evidence>
<dbReference type="RefSeq" id="YP_009052288.1">
    <property type="nucleotide sequence ID" value="NC_024697.1"/>
</dbReference>
<evidence type="ECO:0000313" key="3">
    <source>
        <dbReference type="EMBL" id="AII17006.1"/>
    </source>
</evidence>